<comment type="caution">
    <text evidence="3">The sequence shown here is derived from an EMBL/GenBank/DDBJ whole genome shotgun (WGS) entry which is preliminary data.</text>
</comment>
<dbReference type="Pfam" id="PF13738">
    <property type="entry name" value="Pyr_redox_3"/>
    <property type="match status" value="1"/>
</dbReference>
<protein>
    <submittedName>
        <fullName evidence="3">FAD-dependent oxidoreductase domain-containing protein 2</fullName>
    </submittedName>
</protein>
<proteinExistence type="predicted"/>
<dbReference type="Gene3D" id="3.50.50.60">
    <property type="entry name" value="FAD/NAD(P)-binding domain"/>
    <property type="match status" value="2"/>
</dbReference>
<dbReference type="EMBL" id="JBJKFK010004603">
    <property type="protein sequence ID" value="KAL3308858.1"/>
    <property type="molecule type" value="Genomic_DNA"/>
</dbReference>
<keyword evidence="2" id="KW-0732">Signal</keyword>
<organism evidence="3 4">
    <name type="scientific">Cichlidogyrus casuarinus</name>
    <dbReference type="NCBI Taxonomy" id="1844966"/>
    <lineage>
        <taxon>Eukaryota</taxon>
        <taxon>Metazoa</taxon>
        <taxon>Spiralia</taxon>
        <taxon>Lophotrochozoa</taxon>
        <taxon>Platyhelminthes</taxon>
        <taxon>Monogenea</taxon>
        <taxon>Monopisthocotylea</taxon>
        <taxon>Dactylogyridea</taxon>
        <taxon>Ancyrocephalidae</taxon>
        <taxon>Cichlidogyrus</taxon>
    </lineage>
</organism>
<sequence>MNHLTLLFILRSFVVLVQGFDVEYCVIGGGPGGLQTAYYLQQDDRDYVVFEAEDSVGAFYKKYPIHDKLINTNLKQEYKVTCMYVISAIGLGIPLSLFTLDTPRHVNYADLDPADVNKFKGKDVVIFGAGNSAFETAAQLSMYANKVLIISRGRIKLAFQTHYVGDVRAINLPFLDTYQLKSLDYQYRDDMNREWRWDDHQSMFILNKDDTTTAHYFISCLGWQVDKSIFEKELADSWEKYPSIDSFFESNEQKGLFFAGTLMHSLDHKNSSGGFIHGFRYNIRAMTRMFHCRHRNQVYPKMRSLHKDGIPRAIGNRLASTSGLYQMFKFLGDVFLFNAESDTSLYFEELPVAVHNRLDEATCWRETQWAKEQSNKSEIMTAFVTLEYGEGFSGPGQDTLRESKGYTGHNFLHPVIRIRRLNDTSPLVELHLREDITTLFQDDIRKLHEFFSSFFNSLPALKIPATWANRTVKVDKATGDKTA</sequence>
<evidence type="ECO:0000313" key="4">
    <source>
        <dbReference type="Proteomes" id="UP001626550"/>
    </source>
</evidence>
<keyword evidence="1" id="KW-0560">Oxidoreductase</keyword>
<dbReference type="InterPro" id="IPR036188">
    <property type="entry name" value="FAD/NAD-bd_sf"/>
</dbReference>
<dbReference type="PANTHER" id="PTHR43539:SF23">
    <property type="entry name" value="FAD-DEPENDENT OXIDOREDUCTASE DOMAIN-CONTAINING PROTEIN 2"/>
    <property type="match status" value="1"/>
</dbReference>
<evidence type="ECO:0000313" key="3">
    <source>
        <dbReference type="EMBL" id="KAL3308858.1"/>
    </source>
</evidence>
<feature type="chain" id="PRO_5044776597" evidence="2">
    <location>
        <begin position="20"/>
        <end position="483"/>
    </location>
</feature>
<dbReference type="AlphaFoldDB" id="A0ABD2PMW3"/>
<dbReference type="Proteomes" id="UP001626550">
    <property type="component" value="Unassembled WGS sequence"/>
</dbReference>
<evidence type="ECO:0000256" key="1">
    <source>
        <dbReference type="ARBA" id="ARBA00023002"/>
    </source>
</evidence>
<evidence type="ECO:0000256" key="2">
    <source>
        <dbReference type="SAM" id="SignalP"/>
    </source>
</evidence>
<dbReference type="SUPFAM" id="SSF51905">
    <property type="entry name" value="FAD/NAD(P)-binding domain"/>
    <property type="match status" value="1"/>
</dbReference>
<dbReference type="GO" id="GO:0016491">
    <property type="term" value="F:oxidoreductase activity"/>
    <property type="evidence" value="ECO:0007669"/>
    <property type="project" value="UniProtKB-KW"/>
</dbReference>
<name>A0ABD2PMW3_9PLAT</name>
<dbReference type="InterPro" id="IPR050982">
    <property type="entry name" value="Auxin_biosynth/cation_transpt"/>
</dbReference>
<dbReference type="Pfam" id="PF13450">
    <property type="entry name" value="NAD_binding_8"/>
    <property type="match status" value="1"/>
</dbReference>
<keyword evidence="4" id="KW-1185">Reference proteome</keyword>
<accession>A0ABD2PMW3</accession>
<feature type="non-terminal residue" evidence="3">
    <location>
        <position position="483"/>
    </location>
</feature>
<reference evidence="3 4" key="1">
    <citation type="submission" date="2024-11" db="EMBL/GenBank/DDBJ databases">
        <title>Adaptive evolution of stress response genes in parasites aligns with host niche diversity.</title>
        <authorList>
            <person name="Hahn C."/>
            <person name="Resl P."/>
        </authorList>
    </citation>
    <scope>NUCLEOTIDE SEQUENCE [LARGE SCALE GENOMIC DNA]</scope>
    <source>
        <strain evidence="3">EGGRZ-B1_66</strain>
        <tissue evidence="3">Body</tissue>
    </source>
</reference>
<gene>
    <name evidence="3" type="primary">FOXRED2_1</name>
    <name evidence="3" type="ORF">Ciccas_012605</name>
</gene>
<feature type="signal peptide" evidence="2">
    <location>
        <begin position="1"/>
        <end position="19"/>
    </location>
</feature>
<dbReference type="PANTHER" id="PTHR43539">
    <property type="entry name" value="FLAVIN-BINDING MONOOXYGENASE-LIKE PROTEIN (AFU_ORTHOLOGUE AFUA_4G09220)"/>
    <property type="match status" value="1"/>
</dbReference>